<dbReference type="AlphaFoldDB" id="A0A8R1HZ84"/>
<keyword evidence="2" id="KW-1185">Reference proteome</keyword>
<reference evidence="1" key="2">
    <citation type="submission" date="2022-06" db="UniProtKB">
        <authorList>
            <consortium name="EnsemblMetazoa"/>
        </authorList>
    </citation>
    <scope>IDENTIFICATION</scope>
    <source>
        <strain evidence="1">DF5081</strain>
    </source>
</reference>
<dbReference type="EnsemblMetazoa" id="CJA15119.1">
    <property type="protein sequence ID" value="CJA15119.1"/>
    <property type="gene ID" value="WBGene00134323"/>
</dbReference>
<name>A0A8R1HZ84_CAEJA</name>
<accession>A0A8R1HZ84</accession>
<dbReference type="Proteomes" id="UP000005237">
    <property type="component" value="Unassembled WGS sequence"/>
</dbReference>
<dbReference type="GO" id="GO:0005794">
    <property type="term" value="C:Golgi apparatus"/>
    <property type="evidence" value="ECO:0007669"/>
    <property type="project" value="TreeGrafter"/>
</dbReference>
<reference evidence="2" key="1">
    <citation type="submission" date="2010-08" db="EMBL/GenBank/DDBJ databases">
        <authorList>
            <consortium name="Caenorhabditis japonica Sequencing Consortium"/>
            <person name="Wilson R.K."/>
        </authorList>
    </citation>
    <scope>NUCLEOTIDE SEQUENCE [LARGE SCALE GENOMIC DNA]</scope>
    <source>
        <strain evidence="2">DF5081</strain>
    </source>
</reference>
<evidence type="ECO:0000313" key="2">
    <source>
        <dbReference type="Proteomes" id="UP000005237"/>
    </source>
</evidence>
<dbReference type="GO" id="GO:0030008">
    <property type="term" value="C:TRAPP complex"/>
    <property type="evidence" value="ECO:0007669"/>
    <property type="project" value="TreeGrafter"/>
</dbReference>
<organism evidence="1 2">
    <name type="scientific">Caenorhabditis japonica</name>
    <dbReference type="NCBI Taxonomy" id="281687"/>
    <lineage>
        <taxon>Eukaryota</taxon>
        <taxon>Metazoa</taxon>
        <taxon>Ecdysozoa</taxon>
        <taxon>Nematoda</taxon>
        <taxon>Chromadorea</taxon>
        <taxon>Rhabditida</taxon>
        <taxon>Rhabditina</taxon>
        <taxon>Rhabditomorpha</taxon>
        <taxon>Rhabditoidea</taxon>
        <taxon>Rhabditidae</taxon>
        <taxon>Peloderinae</taxon>
        <taxon>Caenorhabditis</taxon>
    </lineage>
</organism>
<evidence type="ECO:0000313" key="1">
    <source>
        <dbReference type="EnsemblMetazoa" id="CJA15119.1"/>
    </source>
</evidence>
<dbReference type="PANTHER" id="PTHR21581">
    <property type="entry name" value="D-ALANYL-D-ALANINE CARBOXYPEPTIDASE"/>
    <property type="match status" value="1"/>
</dbReference>
<sequence length="379" mass="43436">MLNYEYEDMKHLLYWPESVRLKATRKEGHGTMHYTMPGIKEEFVRSPIDHRFQDTFNKFFPRFDLDLNQRGLVWFIKKGLFEAALNGTSDILTWLGQGKDRAGRTSEITQIGMEVWTLRFQLLLNLRMHAQLLAELAAFEELDAPDLFYQYKTSDKTGSLVPFAMRIIHAEALRFSPFPWNSVLRIETLLSQVEQIVNIFRMQGAPLNHIEDWEKRLDSVKYLYVRVLHDLGEYKISMTMLGKVRSETKDPQEKNILTRALIRMAMQAGDEKAMNFYVEKASNQTAGSNELLLHKAMKSIFLGSNGHAQEYISRISPKECQGAQYINTKGIIQLYTGKAVEAVDTVSQIKPITPGPTTANLKTIAELCYSTAAKDELLI</sequence>
<dbReference type="PANTHER" id="PTHR21581:SF6">
    <property type="entry name" value="TRAFFICKING PROTEIN PARTICLE COMPLEX SUBUNIT 12"/>
    <property type="match status" value="1"/>
</dbReference>
<proteinExistence type="predicted"/>
<protein>
    <submittedName>
        <fullName evidence="1">Uncharacterized protein</fullName>
    </submittedName>
</protein>